<dbReference type="PROSITE" id="PS00606">
    <property type="entry name" value="KS3_1"/>
    <property type="match status" value="1"/>
</dbReference>
<reference evidence="7" key="1">
    <citation type="journal article" date="2019" name="Int. J. Syst. Evol. Microbiol.">
        <title>The Global Catalogue of Microorganisms (GCM) 10K type strain sequencing project: providing services to taxonomists for standard genome sequencing and annotation.</title>
        <authorList>
            <consortium name="The Broad Institute Genomics Platform"/>
            <consortium name="The Broad Institute Genome Sequencing Center for Infectious Disease"/>
            <person name="Wu L."/>
            <person name="Ma J."/>
        </authorList>
    </citation>
    <scope>NUCLEOTIDE SEQUENCE [LARGE SCALE GENOMIC DNA]</scope>
    <source>
        <strain evidence="7">CGMCC 4.1469</strain>
    </source>
</reference>
<evidence type="ECO:0000313" key="6">
    <source>
        <dbReference type="EMBL" id="MFC5884232.1"/>
    </source>
</evidence>
<dbReference type="Pfam" id="PF02801">
    <property type="entry name" value="Ketoacyl-synt_C"/>
    <property type="match status" value="1"/>
</dbReference>
<feature type="domain" description="Ketosynthase family 3 (KS3)" evidence="5">
    <location>
        <begin position="2"/>
        <end position="416"/>
    </location>
</feature>
<dbReference type="NCBIfam" id="NF005589">
    <property type="entry name" value="PRK07314.1"/>
    <property type="match status" value="1"/>
</dbReference>
<dbReference type="Gene3D" id="3.40.47.10">
    <property type="match status" value="2"/>
</dbReference>
<dbReference type="InterPro" id="IPR000794">
    <property type="entry name" value="Beta-ketoacyl_synthase"/>
</dbReference>
<comment type="similarity">
    <text evidence="1 4">Belongs to the thiolase-like superfamily. Beta-ketoacyl-ACP synthases family.</text>
</comment>
<evidence type="ECO:0000313" key="7">
    <source>
        <dbReference type="Proteomes" id="UP001596067"/>
    </source>
</evidence>
<dbReference type="Proteomes" id="UP001596067">
    <property type="component" value="Unassembled WGS sequence"/>
</dbReference>
<dbReference type="PROSITE" id="PS52004">
    <property type="entry name" value="KS3_2"/>
    <property type="match status" value="1"/>
</dbReference>
<dbReference type="InterPro" id="IPR014030">
    <property type="entry name" value="Ketoacyl_synth_N"/>
</dbReference>
<evidence type="ECO:0000256" key="1">
    <source>
        <dbReference type="ARBA" id="ARBA00008467"/>
    </source>
</evidence>
<evidence type="ECO:0000256" key="2">
    <source>
        <dbReference type="ARBA" id="ARBA00022679"/>
    </source>
</evidence>
<keyword evidence="3" id="KW-0012">Acyltransferase</keyword>
<dbReference type="PANTHER" id="PTHR11712">
    <property type="entry name" value="POLYKETIDE SYNTHASE-RELATED"/>
    <property type="match status" value="1"/>
</dbReference>
<organism evidence="6 7">
    <name type="scientific">Kitasatospora aburaviensis</name>
    <dbReference type="NCBI Taxonomy" id="67265"/>
    <lineage>
        <taxon>Bacteria</taxon>
        <taxon>Bacillati</taxon>
        <taxon>Actinomycetota</taxon>
        <taxon>Actinomycetes</taxon>
        <taxon>Kitasatosporales</taxon>
        <taxon>Streptomycetaceae</taxon>
        <taxon>Kitasatospora</taxon>
    </lineage>
</organism>
<sequence length="422" mass="44212">MNRRVVITGIGLVAPGGTGTKAFWELITSGRTATRPISLFDATAFRSRVAAECDFDPVLHGLTPQETRRMDRATQFAAVATDEAVADAALAFDVVEPGRLGVTVGSAVGCTTSLEREYVAVSDGGRNWLVDHGYAVPHLYGHLVPSSMAAEVARRVGAEGPAAVVSTGCTSGLDSVAHARELIAEGSADVMVAGATDAPISPITLACFDAIRATTPRNDDPEHASRPFDVTRNGFVLGEGSAMFVLEEYGHAVRRGATVYAEITGFASRCNAFHMTGLRPDGREMAEAIRLALAEAGARPADIDYVNAHGSGTKQNDRHETAAVKLALGARAYETPMSSIKSMIGHSLGAIGAIEIAACALALRHGVVPPTANLHTPDPECDLDYVPLHARRQDLDTVLTVGSGFGGFQSAMVLARPGERAA</sequence>
<accession>A0ABW1ERH6</accession>
<dbReference type="SMART" id="SM00825">
    <property type="entry name" value="PKS_KS"/>
    <property type="match status" value="1"/>
</dbReference>
<dbReference type="InterPro" id="IPR018201">
    <property type="entry name" value="Ketoacyl_synth_AS"/>
</dbReference>
<dbReference type="CDD" id="cd00834">
    <property type="entry name" value="KAS_I_II"/>
    <property type="match status" value="1"/>
</dbReference>
<dbReference type="InterPro" id="IPR016039">
    <property type="entry name" value="Thiolase-like"/>
</dbReference>
<gene>
    <name evidence="6" type="ORF">ACFP0N_04420</name>
</gene>
<keyword evidence="7" id="KW-1185">Reference proteome</keyword>
<dbReference type="Pfam" id="PF00109">
    <property type="entry name" value="ketoacyl-synt"/>
    <property type="match status" value="1"/>
</dbReference>
<proteinExistence type="inferred from homology"/>
<evidence type="ECO:0000256" key="3">
    <source>
        <dbReference type="ARBA" id="ARBA00023315"/>
    </source>
</evidence>
<protein>
    <submittedName>
        <fullName evidence="6">Beta-ketoacyl-[acyl-carrier-protein] synthase family protein</fullName>
    </submittedName>
</protein>
<dbReference type="InterPro" id="IPR020841">
    <property type="entry name" value="PKS_Beta-ketoAc_synthase_dom"/>
</dbReference>
<dbReference type="RefSeq" id="WP_313762435.1">
    <property type="nucleotide sequence ID" value="NZ_BAAAVH010000050.1"/>
</dbReference>
<dbReference type="EMBL" id="JBHSOD010000003">
    <property type="protein sequence ID" value="MFC5884232.1"/>
    <property type="molecule type" value="Genomic_DNA"/>
</dbReference>
<evidence type="ECO:0000256" key="4">
    <source>
        <dbReference type="RuleBase" id="RU003694"/>
    </source>
</evidence>
<evidence type="ECO:0000259" key="5">
    <source>
        <dbReference type="PROSITE" id="PS52004"/>
    </source>
</evidence>
<keyword evidence="2 4" id="KW-0808">Transferase</keyword>
<dbReference type="SUPFAM" id="SSF53901">
    <property type="entry name" value="Thiolase-like"/>
    <property type="match status" value="2"/>
</dbReference>
<comment type="caution">
    <text evidence="6">The sequence shown here is derived from an EMBL/GenBank/DDBJ whole genome shotgun (WGS) entry which is preliminary data.</text>
</comment>
<name>A0ABW1ERH6_9ACTN</name>
<dbReference type="PANTHER" id="PTHR11712:SF336">
    <property type="entry name" value="3-OXOACYL-[ACYL-CARRIER-PROTEIN] SYNTHASE, MITOCHONDRIAL"/>
    <property type="match status" value="1"/>
</dbReference>
<dbReference type="InterPro" id="IPR014031">
    <property type="entry name" value="Ketoacyl_synth_C"/>
</dbReference>